<keyword evidence="2" id="KW-0472">Membrane</keyword>
<accession>A0A2U7UDX0</accession>
<dbReference type="InterPro" id="IPR045419">
    <property type="entry name" value="DUF5900"/>
</dbReference>
<gene>
    <name evidence="4" type="ORF">pneo_cds_1044</name>
</gene>
<dbReference type="Pfam" id="PF19253">
    <property type="entry name" value="DUF5900"/>
    <property type="match status" value="1"/>
</dbReference>
<proteinExistence type="predicted"/>
<dbReference type="KEGG" id="vg:36843364"/>
<name>A0A2U7UDX0_9VIRU</name>
<evidence type="ECO:0000256" key="2">
    <source>
        <dbReference type="SAM" id="Phobius"/>
    </source>
</evidence>
<dbReference type="RefSeq" id="YP_009482654.1">
    <property type="nucleotide sequence ID" value="NC_037666.1"/>
</dbReference>
<dbReference type="GeneID" id="36843364"/>
<evidence type="ECO:0000259" key="3">
    <source>
        <dbReference type="Pfam" id="PF19253"/>
    </source>
</evidence>
<evidence type="ECO:0000313" key="4">
    <source>
        <dbReference type="EMBL" id="AVK76651.1"/>
    </source>
</evidence>
<feature type="region of interest" description="Disordered" evidence="1">
    <location>
        <begin position="69"/>
        <end position="139"/>
    </location>
</feature>
<protein>
    <recommendedName>
        <fullName evidence="3">DUF5900 domain-containing protein</fullName>
    </recommendedName>
</protein>
<organism evidence="4">
    <name type="scientific">Pandoravirus neocaledonia</name>
    <dbReference type="NCBI Taxonomy" id="2107708"/>
    <lineage>
        <taxon>Viruses</taxon>
        <taxon>Pandoravirus</taxon>
    </lineage>
</organism>
<dbReference type="EMBL" id="MG011690">
    <property type="protein sequence ID" value="AVK76651.1"/>
    <property type="molecule type" value="Genomic_DNA"/>
</dbReference>
<evidence type="ECO:0000256" key="1">
    <source>
        <dbReference type="SAM" id="MobiDB-lite"/>
    </source>
</evidence>
<dbReference type="Proteomes" id="UP000249287">
    <property type="component" value="Segment"/>
</dbReference>
<dbReference type="PROSITE" id="PS51257">
    <property type="entry name" value="PROKAR_LIPOPROTEIN"/>
    <property type="match status" value="1"/>
</dbReference>
<keyword evidence="2" id="KW-0812">Transmembrane</keyword>
<keyword evidence="2" id="KW-1133">Transmembrane helix</keyword>
<sequence>MSSRRLLFSWFLCAAAIGCAVAWALVVGTVPWVDDHAQCIAVALVFYAALYLARLARFCLVAPRTRTPVDAPTGRPLSTEPPDVVEESETTRRRRMHATTQPEPIERESVEPTCPPTATLGARPTDADMDRTSSIPAPPRPPPLCRVPVCVNPFGGDAYVDTVPRGALLICDPLAAPETAAKWRARKASVIARFGGALSFALLCETHPDSIDRERWPCSDGESLGTVAIDDIGSHVRGQVVKRAGRWTAHGYAIVFCAKQKTTFEGLWEHGAMTHGYFRAWFPSSRTFAWLRWPGGKTFGCMWYTTTPDGKLRGHICHYVPASHRDRSARRGPLRYNVETAPPLWKPDGADGVCVCSMTGGDRVYLAHRPDLGQVITRLKIASNNGAEGPDTRVIIEGCEWTVIEPAEDAAYQGRVFYPADPRSRQFDQMAEYVLSGRSEQAFGPAQQAAFVAAIRAVVAARDAAL</sequence>
<reference evidence="4" key="1">
    <citation type="journal article" date="2018" name="Nat. Commun.">
        <title>Diversity and evolution of the emerging Pandoraviridae family.</title>
        <authorList>
            <person name="Legendre M."/>
            <person name="Fabre E."/>
            <person name="Poirot O."/>
            <person name="Jeudy S."/>
            <person name="Lartigue A."/>
            <person name="Alempic J.M."/>
            <person name="Beucher L."/>
            <person name="Philippe N."/>
            <person name="Bertaux L."/>
            <person name="Christo-Foroux E."/>
            <person name="Labadie K."/>
            <person name="Coute Y."/>
            <person name="Abergel C."/>
            <person name="Claverie J.M."/>
        </authorList>
    </citation>
    <scope>NUCLEOTIDE SEQUENCE [LARGE SCALE GENOMIC DNA]</scope>
    <source>
        <strain evidence="4">Neocaledonia</strain>
    </source>
</reference>
<feature type="transmembrane region" description="Helical" evidence="2">
    <location>
        <begin position="40"/>
        <end position="60"/>
    </location>
</feature>
<feature type="domain" description="DUF5900" evidence="3">
    <location>
        <begin position="358"/>
        <end position="455"/>
    </location>
</feature>